<accession>A0A066WCB2</accession>
<feature type="compositionally biased region" description="Low complexity" evidence="1">
    <location>
        <begin position="311"/>
        <end position="325"/>
    </location>
</feature>
<dbReference type="EMBL" id="JMSN01000017">
    <property type="protein sequence ID" value="KDN51351.1"/>
    <property type="molecule type" value="Genomic_DNA"/>
</dbReference>
<evidence type="ECO:0000313" key="2">
    <source>
        <dbReference type="EMBL" id="KDN51351.1"/>
    </source>
</evidence>
<feature type="compositionally biased region" description="Polar residues" evidence="1">
    <location>
        <begin position="131"/>
        <end position="147"/>
    </location>
</feature>
<dbReference type="InParanoid" id="A0A066WCB2"/>
<feature type="compositionally biased region" description="Low complexity" evidence="1">
    <location>
        <begin position="13"/>
        <end position="30"/>
    </location>
</feature>
<feature type="region of interest" description="Disordered" evidence="1">
    <location>
        <begin position="44"/>
        <end position="93"/>
    </location>
</feature>
<feature type="region of interest" description="Disordered" evidence="1">
    <location>
        <begin position="1192"/>
        <end position="1234"/>
    </location>
</feature>
<dbReference type="Proteomes" id="UP000027361">
    <property type="component" value="Unassembled WGS sequence"/>
</dbReference>
<reference evidence="2 3" key="1">
    <citation type="submission" date="2014-05" db="EMBL/GenBank/DDBJ databases">
        <title>Draft genome sequence of a rare smut relative, Tilletiaria anomala UBC 951.</title>
        <authorList>
            <consortium name="DOE Joint Genome Institute"/>
            <person name="Toome M."/>
            <person name="Kuo A."/>
            <person name="Henrissat B."/>
            <person name="Lipzen A."/>
            <person name="Tritt A."/>
            <person name="Yoshinaga Y."/>
            <person name="Zane M."/>
            <person name="Barry K."/>
            <person name="Grigoriev I.V."/>
            <person name="Spatafora J.W."/>
            <person name="Aimea M.C."/>
        </authorList>
    </citation>
    <scope>NUCLEOTIDE SEQUENCE [LARGE SCALE GENOMIC DNA]</scope>
    <source>
        <strain evidence="2 3">UBC 951</strain>
    </source>
</reference>
<feature type="compositionally biased region" description="Low complexity" evidence="1">
    <location>
        <begin position="549"/>
        <end position="572"/>
    </location>
</feature>
<feature type="compositionally biased region" description="Low complexity" evidence="1">
    <location>
        <begin position="150"/>
        <end position="166"/>
    </location>
</feature>
<organism evidence="2 3">
    <name type="scientific">Tilletiaria anomala (strain ATCC 24038 / CBS 436.72 / UBC 951)</name>
    <dbReference type="NCBI Taxonomy" id="1037660"/>
    <lineage>
        <taxon>Eukaryota</taxon>
        <taxon>Fungi</taxon>
        <taxon>Dikarya</taxon>
        <taxon>Basidiomycota</taxon>
        <taxon>Ustilaginomycotina</taxon>
        <taxon>Exobasidiomycetes</taxon>
        <taxon>Georgefischeriales</taxon>
        <taxon>Tilletiariaceae</taxon>
        <taxon>Tilletiaria</taxon>
    </lineage>
</organism>
<comment type="caution">
    <text evidence="2">The sequence shown here is derived from an EMBL/GenBank/DDBJ whole genome shotgun (WGS) entry which is preliminary data.</text>
</comment>
<dbReference type="RefSeq" id="XP_013244687.1">
    <property type="nucleotide sequence ID" value="XM_013389233.1"/>
</dbReference>
<dbReference type="AlphaFoldDB" id="A0A066WCB2"/>
<feature type="region of interest" description="Disordered" evidence="1">
    <location>
        <begin position="612"/>
        <end position="633"/>
    </location>
</feature>
<name>A0A066WCB2_TILAU</name>
<proteinExistence type="predicted"/>
<feature type="region of interest" description="Disordered" evidence="1">
    <location>
        <begin position="123"/>
        <end position="166"/>
    </location>
</feature>
<feature type="compositionally biased region" description="Polar residues" evidence="1">
    <location>
        <begin position="81"/>
        <end position="93"/>
    </location>
</feature>
<feature type="region of interest" description="Disordered" evidence="1">
    <location>
        <begin position="549"/>
        <end position="577"/>
    </location>
</feature>
<protein>
    <submittedName>
        <fullName evidence="2">Uncharacterized protein</fullName>
    </submittedName>
</protein>
<dbReference type="GeneID" id="25265910"/>
<gene>
    <name evidence="2" type="ORF">K437DRAFT_267169</name>
</gene>
<dbReference type="HOGENOM" id="CLU_267384_0_0_1"/>
<feature type="compositionally biased region" description="Polar residues" evidence="1">
    <location>
        <begin position="337"/>
        <end position="349"/>
    </location>
</feature>
<sequence length="1234" mass="130313">MSSAIDQGDEQGSSAQNSPPSSPHSPAISDSFIAIGSPAFLPLVHGIPSGNATAPATTPSVAAAAPPSSPISPTASDSDSRTPSSTCNLDDVTNLSDISSLDHEDLSLAEYDLLPEALAFNRRSSTRSHDGTTATPPTVIHSASTPDSILGALDSGDRSGSSGFGARLQAQGPLAADDKDGTPEHNSVILSSTGSSFATLTCRRSTDGTAADSSASLESNLAFPRHDHGDFFMNAAHYTTLDSSAARSASPSSSSSSSSSAHQEAQRQQQQASLSEFWLASQRAGAARPLRADHEHEDDFARRIGLRNQWSQQASSSCAAEQSTSSDDDDDDYNEKLSPSSSQAQQPFRTTPADITADVGRERPAGTRALPTAQGLKFYTAVEAGVAGASIRLPLRVSVLVLVEQGTDQAGVATVVQATVRAIQESLLAAGIDRKVSALCPHTALPASNFPRIDYALTSTPVSSAQLAVYMYQYGSESEQDVPRTTQLLSQQARHSAFILCPVSRHGTSASLAPTLAKLLSPPGTVADAETCARPFLLPVLLPNANVDASANAPPRSTPSTATSSTAFSLPSHATEHTRATRDMLRYLETRNVDRSWTSVVRALAQLLPAAAANDDDDGGGDDGDGDGDGGDCKVRSAAAVRAHAHLLPPTATDLTEKVLPLKGLHLALQVAHRGDPAWAAAYAARDSGAPRSSTPDLERQLNGGKPDPPAAVAATAAGSAAARSKARSALVSTSQLGALLLLSYSLALLMSSGPLAFLHPEALAQRWLGTSLLSSSLSIPLTLSPASLSSSSLPSPGGSASAPITSVLELDMTSILPLSLAEVASKAAPPREVAVRVMERSLVRHRDAHALKHADADVDVEPDSAPRHRKRAKRNISCTARSSHSVRTVMSAPLHEASNDDAAIQKLTALLGLVRNGEDKVLGKVRYTKEVAIATAAGTLSDTRPDLLAYATPMLHDIVSALSAWQEHLHQAARVLYADLEIFTGQLASVYRAQAEAAATFAHNVRKLCDQWWTDYKASEAEREAWLADIAVSLSQNLDTALEAASDGTKIVQAAAKKLAEEGKVKWKESESQREYAKEQALEHLAKLQEAGDALGKEASRAAVQGAKRAKGWSEAFAMRAKERWAESLFEASEAAARAKERMQPLVADASVGARAVLLELKQATYTTFTSSSQEQQRSKRMLPNIASFKAHLRSRRISKGAMPRNLFESPSKKKAEKQRKAKSKSRGLKSWR</sequence>
<feature type="compositionally biased region" description="Low complexity" evidence="1">
    <location>
        <begin position="52"/>
        <end position="77"/>
    </location>
</feature>
<feature type="region of interest" description="Disordered" evidence="1">
    <location>
        <begin position="1"/>
        <end position="30"/>
    </location>
</feature>
<feature type="region of interest" description="Disordered" evidence="1">
    <location>
        <begin position="243"/>
        <end position="274"/>
    </location>
</feature>
<keyword evidence="3" id="KW-1185">Reference proteome</keyword>
<feature type="region of interest" description="Disordered" evidence="1">
    <location>
        <begin position="311"/>
        <end position="357"/>
    </location>
</feature>
<evidence type="ECO:0000256" key="1">
    <source>
        <dbReference type="SAM" id="MobiDB-lite"/>
    </source>
</evidence>
<feature type="compositionally biased region" description="Acidic residues" evidence="1">
    <location>
        <begin position="614"/>
        <end position="630"/>
    </location>
</feature>
<feature type="compositionally biased region" description="Basic residues" evidence="1">
    <location>
        <begin position="1214"/>
        <end position="1234"/>
    </location>
</feature>
<feature type="region of interest" description="Disordered" evidence="1">
    <location>
        <begin position="687"/>
        <end position="712"/>
    </location>
</feature>
<evidence type="ECO:0000313" key="3">
    <source>
        <dbReference type="Proteomes" id="UP000027361"/>
    </source>
</evidence>